<dbReference type="SMART" id="SM00220">
    <property type="entry name" value="S_TKc"/>
    <property type="match status" value="1"/>
</dbReference>
<accession>A8ZTG9</accession>
<dbReference type="AlphaFoldDB" id="A8ZTG9"/>
<keyword evidence="2" id="KW-0472">Membrane</keyword>
<keyword evidence="2" id="KW-1133">Transmembrane helix</keyword>
<dbReference type="PANTHER" id="PTHR24348:SF68">
    <property type="entry name" value="SERINE_THREONINE-PROTEIN KINASE ATG1C"/>
    <property type="match status" value="1"/>
</dbReference>
<dbReference type="PROSITE" id="PS00108">
    <property type="entry name" value="PROTEIN_KINASE_ST"/>
    <property type="match status" value="1"/>
</dbReference>
<dbReference type="eggNOG" id="COG0515">
    <property type="taxonomic scope" value="Bacteria"/>
</dbReference>
<keyword evidence="4" id="KW-0808">Transferase</keyword>
<protein>
    <submittedName>
        <fullName evidence="4">Serine/threonine protein kinase</fullName>
    </submittedName>
</protein>
<dbReference type="InterPro" id="IPR042095">
    <property type="entry name" value="SUMF_sf"/>
</dbReference>
<proteinExistence type="predicted"/>
<evidence type="ECO:0000313" key="5">
    <source>
        <dbReference type="Proteomes" id="UP000008561"/>
    </source>
</evidence>
<evidence type="ECO:0000256" key="2">
    <source>
        <dbReference type="SAM" id="Phobius"/>
    </source>
</evidence>
<dbReference type="InterPro" id="IPR016187">
    <property type="entry name" value="CTDL_fold"/>
</dbReference>
<reference evidence="4 5" key="1">
    <citation type="submission" date="2007-10" db="EMBL/GenBank/DDBJ databases">
        <title>Complete sequence of Desulfococcus oleovorans Hxd3.</title>
        <authorList>
            <consortium name="US DOE Joint Genome Institute"/>
            <person name="Copeland A."/>
            <person name="Lucas S."/>
            <person name="Lapidus A."/>
            <person name="Barry K."/>
            <person name="Glavina del Rio T."/>
            <person name="Dalin E."/>
            <person name="Tice H."/>
            <person name="Pitluck S."/>
            <person name="Kiss H."/>
            <person name="Brettin T."/>
            <person name="Bruce D."/>
            <person name="Detter J.C."/>
            <person name="Han C."/>
            <person name="Schmutz J."/>
            <person name="Larimer F."/>
            <person name="Land M."/>
            <person name="Hauser L."/>
            <person name="Kyrpides N."/>
            <person name="Kim E."/>
            <person name="Wawrik B."/>
            <person name="Richardson P."/>
        </authorList>
    </citation>
    <scope>NUCLEOTIDE SEQUENCE [LARGE SCALE GENOMIC DNA]</scope>
    <source>
        <strain evidence="5">DSM 6200 / JCM 39069 / Hxd3</strain>
    </source>
</reference>
<feature type="transmembrane region" description="Helical" evidence="2">
    <location>
        <begin position="323"/>
        <end position="343"/>
    </location>
</feature>
<sequence length="668" mass="73997">MELKAHDMTTTCKTTLKVGDVLNNRWVILGFIDKGGMGEVYRAHQTNLNRDVAIKVVSREWLESIDEGDEEAETLVQRFRREVQAMAQIRHPNILQVFDHDAITVKKGDQDKSMEYIAMEYIPGGSLRDTMSDEGFYPEEDLIKTWVRRYFLPVLAGVMALHENGIVHRDLKPENIFMDQDTPKIADFGLARSSRLKPVTQSMDVKGSPHYMSPEHFFDFKRADQCADVYSLGKMLFEAVEGKITSVTTPFKRAKLAKAESPFFQELDRIIQMATAESRDERTESVRDLLGQLERVIHGLASQKPGAKFPWQQSASLFSKPRWVWTGIIVAVLSVISMAAWHFMGEPGLGPPKGSLSTSPSQHQTQTVPGNETTARPADAEKDSFASEHLGKQHLIQGGPFSIPAVLDGSSDQSIQVEPFYVDEFFVTNQQFVDFLNHNLSQISIESGVVKGSGANWFLMGEVRAGYEPIVYRSNEFHVSDPAYASSPALRVTGYGASAFANYFGRRLPTEVEMLFAMVKGEDGSKVNAEPSAEVNTQPMGGMMRMMGDWQGETENWSSVSPDPSPSAKDQAEPKRSDFLLSAASFSPNLLGIKGLNHEIGEWVYTEGLVQPSANASTTNRYAVIGGVEGAPKDKNSLPAVVVRFPWEGFEEIGFRTVKSAVVSNSAG</sequence>
<dbReference type="eggNOG" id="COG1262">
    <property type="taxonomic scope" value="Bacteria"/>
</dbReference>
<dbReference type="PANTHER" id="PTHR24348">
    <property type="entry name" value="SERINE/THREONINE-PROTEIN KINASE UNC-51-RELATED"/>
    <property type="match status" value="1"/>
</dbReference>
<keyword evidence="2" id="KW-0812">Transmembrane</keyword>
<keyword evidence="5" id="KW-1185">Reference proteome</keyword>
<feature type="compositionally biased region" description="Polar residues" evidence="1">
    <location>
        <begin position="355"/>
        <end position="374"/>
    </location>
</feature>
<dbReference type="OrthoDB" id="9801841at2"/>
<dbReference type="Gene3D" id="3.90.1580.10">
    <property type="entry name" value="paralog of FGE (formylglycine-generating enzyme)"/>
    <property type="match status" value="1"/>
</dbReference>
<dbReference type="CDD" id="cd14014">
    <property type="entry name" value="STKc_PknB_like"/>
    <property type="match status" value="1"/>
</dbReference>
<dbReference type="Proteomes" id="UP000008561">
    <property type="component" value="Chromosome"/>
</dbReference>
<dbReference type="PROSITE" id="PS50011">
    <property type="entry name" value="PROTEIN_KINASE_DOM"/>
    <property type="match status" value="1"/>
</dbReference>
<dbReference type="STRING" id="96561.Dole_0423"/>
<evidence type="ECO:0000259" key="3">
    <source>
        <dbReference type="PROSITE" id="PS50011"/>
    </source>
</evidence>
<feature type="region of interest" description="Disordered" evidence="1">
    <location>
        <begin position="553"/>
        <end position="574"/>
    </location>
</feature>
<dbReference type="GO" id="GO:0005524">
    <property type="term" value="F:ATP binding"/>
    <property type="evidence" value="ECO:0007669"/>
    <property type="project" value="InterPro"/>
</dbReference>
<evidence type="ECO:0000256" key="1">
    <source>
        <dbReference type="SAM" id="MobiDB-lite"/>
    </source>
</evidence>
<organism evidence="4 5">
    <name type="scientific">Desulfosudis oleivorans (strain DSM 6200 / JCM 39069 / Hxd3)</name>
    <name type="common">Desulfococcus oleovorans</name>
    <dbReference type="NCBI Taxonomy" id="96561"/>
    <lineage>
        <taxon>Bacteria</taxon>
        <taxon>Pseudomonadati</taxon>
        <taxon>Thermodesulfobacteriota</taxon>
        <taxon>Desulfobacteria</taxon>
        <taxon>Desulfobacterales</taxon>
        <taxon>Desulfosudaceae</taxon>
        <taxon>Desulfosudis</taxon>
    </lineage>
</organism>
<feature type="compositionally biased region" description="Polar residues" evidence="1">
    <location>
        <begin position="553"/>
        <end position="562"/>
    </location>
</feature>
<dbReference type="InterPro" id="IPR000719">
    <property type="entry name" value="Prot_kinase_dom"/>
</dbReference>
<keyword evidence="4" id="KW-0418">Kinase</keyword>
<feature type="domain" description="Protein kinase" evidence="3">
    <location>
        <begin position="26"/>
        <end position="324"/>
    </location>
</feature>
<dbReference type="Pfam" id="PF00069">
    <property type="entry name" value="Pkinase"/>
    <property type="match status" value="1"/>
</dbReference>
<dbReference type="InterPro" id="IPR045269">
    <property type="entry name" value="Atg1-like"/>
</dbReference>
<dbReference type="InterPro" id="IPR005532">
    <property type="entry name" value="SUMF_dom"/>
</dbReference>
<dbReference type="KEGG" id="dol:Dole_0423"/>
<dbReference type="EMBL" id="CP000859">
    <property type="protein sequence ID" value="ABW66233.1"/>
    <property type="molecule type" value="Genomic_DNA"/>
</dbReference>
<dbReference type="Gene3D" id="1.10.510.10">
    <property type="entry name" value="Transferase(Phosphotransferase) domain 1"/>
    <property type="match status" value="1"/>
</dbReference>
<feature type="region of interest" description="Disordered" evidence="1">
    <location>
        <begin position="351"/>
        <end position="380"/>
    </location>
</feature>
<dbReference type="Pfam" id="PF03781">
    <property type="entry name" value="FGE-sulfatase"/>
    <property type="match status" value="1"/>
</dbReference>
<gene>
    <name evidence="4" type="ordered locus">Dole_0423</name>
</gene>
<keyword evidence="4" id="KW-0723">Serine/threonine-protein kinase</keyword>
<evidence type="ECO:0000313" key="4">
    <source>
        <dbReference type="EMBL" id="ABW66233.1"/>
    </source>
</evidence>
<dbReference type="InterPro" id="IPR011009">
    <property type="entry name" value="Kinase-like_dom_sf"/>
</dbReference>
<dbReference type="GO" id="GO:0004674">
    <property type="term" value="F:protein serine/threonine kinase activity"/>
    <property type="evidence" value="ECO:0007669"/>
    <property type="project" value="UniProtKB-KW"/>
</dbReference>
<dbReference type="SUPFAM" id="SSF56436">
    <property type="entry name" value="C-type lectin-like"/>
    <property type="match status" value="1"/>
</dbReference>
<dbReference type="SUPFAM" id="SSF56112">
    <property type="entry name" value="Protein kinase-like (PK-like)"/>
    <property type="match status" value="1"/>
</dbReference>
<dbReference type="InterPro" id="IPR008271">
    <property type="entry name" value="Ser/Thr_kinase_AS"/>
</dbReference>
<dbReference type="RefSeq" id="WP_012173852.1">
    <property type="nucleotide sequence ID" value="NC_009943.1"/>
</dbReference>
<dbReference type="GO" id="GO:0005737">
    <property type="term" value="C:cytoplasm"/>
    <property type="evidence" value="ECO:0007669"/>
    <property type="project" value="TreeGrafter"/>
</dbReference>
<dbReference type="Gene3D" id="3.30.200.20">
    <property type="entry name" value="Phosphorylase Kinase, domain 1"/>
    <property type="match status" value="1"/>
</dbReference>
<dbReference type="HOGENOM" id="CLU_443279_0_0_7"/>
<name>A8ZTG9_DESOH</name>